<organism evidence="3 4">
    <name type="scientific">Marasmiellus scandens</name>
    <dbReference type="NCBI Taxonomy" id="2682957"/>
    <lineage>
        <taxon>Eukaryota</taxon>
        <taxon>Fungi</taxon>
        <taxon>Dikarya</taxon>
        <taxon>Basidiomycota</taxon>
        <taxon>Agaricomycotina</taxon>
        <taxon>Agaricomycetes</taxon>
        <taxon>Agaricomycetidae</taxon>
        <taxon>Agaricales</taxon>
        <taxon>Marasmiineae</taxon>
        <taxon>Omphalotaceae</taxon>
        <taxon>Marasmiellus</taxon>
    </lineage>
</organism>
<feature type="region of interest" description="Disordered" evidence="2">
    <location>
        <begin position="32"/>
        <end position="60"/>
    </location>
</feature>
<dbReference type="Proteomes" id="UP001498398">
    <property type="component" value="Unassembled WGS sequence"/>
</dbReference>
<evidence type="ECO:0000256" key="2">
    <source>
        <dbReference type="SAM" id="MobiDB-lite"/>
    </source>
</evidence>
<reference evidence="3 4" key="1">
    <citation type="submission" date="2024-01" db="EMBL/GenBank/DDBJ databases">
        <title>A draft genome for the cacao thread blight pathogen Marasmiellus scandens.</title>
        <authorList>
            <person name="Baruah I.K."/>
            <person name="Leung J."/>
            <person name="Bukari Y."/>
            <person name="Amoako-Attah I."/>
            <person name="Meinhardt L.W."/>
            <person name="Bailey B.A."/>
            <person name="Cohen S.P."/>
        </authorList>
    </citation>
    <scope>NUCLEOTIDE SEQUENCE [LARGE SCALE GENOMIC DNA]</scope>
    <source>
        <strain evidence="3 4">GH-19</strain>
    </source>
</reference>
<protein>
    <recommendedName>
        <fullName evidence="5">DUF4939 domain-containing protein</fullName>
    </recommendedName>
</protein>
<evidence type="ECO:0000313" key="3">
    <source>
        <dbReference type="EMBL" id="KAK7461267.1"/>
    </source>
</evidence>
<keyword evidence="4" id="KW-1185">Reference proteome</keyword>
<gene>
    <name evidence="3" type="ORF">VKT23_008442</name>
</gene>
<dbReference type="EMBL" id="JBANRG010000013">
    <property type="protein sequence ID" value="KAK7461267.1"/>
    <property type="molecule type" value="Genomic_DNA"/>
</dbReference>
<evidence type="ECO:0008006" key="5">
    <source>
        <dbReference type="Google" id="ProtNLM"/>
    </source>
</evidence>
<sequence length="147" mass="16175">MSNLTELVQQLTQQQVALQQQVNHMAEALTRNPTPAPATAAASATPSLQKSSTAKPEPFVGKATDIQQSLSYFLNWASKQNDLPEESDVILSALSYMQGDAADWASCFINQAMKSKQANSKTKFPFNRNGIPLFKNLKPDLGCWMKK</sequence>
<feature type="compositionally biased region" description="Low complexity" evidence="2">
    <location>
        <begin position="37"/>
        <end position="47"/>
    </location>
</feature>
<name>A0ABR1JH30_9AGAR</name>
<evidence type="ECO:0000256" key="1">
    <source>
        <dbReference type="SAM" id="Coils"/>
    </source>
</evidence>
<keyword evidence="1" id="KW-0175">Coiled coil</keyword>
<evidence type="ECO:0000313" key="4">
    <source>
        <dbReference type="Proteomes" id="UP001498398"/>
    </source>
</evidence>
<proteinExistence type="predicted"/>
<comment type="caution">
    <text evidence="3">The sequence shown here is derived from an EMBL/GenBank/DDBJ whole genome shotgun (WGS) entry which is preliminary data.</text>
</comment>
<feature type="coiled-coil region" evidence="1">
    <location>
        <begin position="1"/>
        <end position="28"/>
    </location>
</feature>
<accession>A0ABR1JH30</accession>